<dbReference type="Proteomes" id="UP001161247">
    <property type="component" value="Chromosome 1"/>
</dbReference>
<dbReference type="Gene3D" id="3.30.70.2890">
    <property type="entry name" value="XS domain"/>
    <property type="match status" value="1"/>
</dbReference>
<name>A0AAV1C6P8_OLDCO</name>
<proteinExistence type="predicted"/>
<feature type="domain" description="XS" evidence="2">
    <location>
        <begin position="767"/>
        <end position="889"/>
    </location>
</feature>
<dbReference type="AlphaFoldDB" id="A0AAV1C6P8"/>
<evidence type="ECO:0000256" key="1">
    <source>
        <dbReference type="SAM" id="MobiDB-lite"/>
    </source>
</evidence>
<dbReference type="InterPro" id="IPR005380">
    <property type="entry name" value="XS_domain"/>
</dbReference>
<protein>
    <submittedName>
        <fullName evidence="3">OLC1v1026289C2</fullName>
    </submittedName>
</protein>
<organism evidence="3 4">
    <name type="scientific">Oldenlandia corymbosa var. corymbosa</name>
    <dbReference type="NCBI Taxonomy" id="529605"/>
    <lineage>
        <taxon>Eukaryota</taxon>
        <taxon>Viridiplantae</taxon>
        <taxon>Streptophyta</taxon>
        <taxon>Embryophyta</taxon>
        <taxon>Tracheophyta</taxon>
        <taxon>Spermatophyta</taxon>
        <taxon>Magnoliopsida</taxon>
        <taxon>eudicotyledons</taxon>
        <taxon>Gunneridae</taxon>
        <taxon>Pentapetalae</taxon>
        <taxon>asterids</taxon>
        <taxon>lamiids</taxon>
        <taxon>Gentianales</taxon>
        <taxon>Rubiaceae</taxon>
        <taxon>Rubioideae</taxon>
        <taxon>Spermacoceae</taxon>
        <taxon>Hedyotis-Oldenlandia complex</taxon>
        <taxon>Oldenlandia</taxon>
    </lineage>
</organism>
<dbReference type="GO" id="GO:0031047">
    <property type="term" value="P:regulatory ncRNA-mediated gene silencing"/>
    <property type="evidence" value="ECO:0007669"/>
    <property type="project" value="InterPro"/>
</dbReference>
<evidence type="ECO:0000313" key="4">
    <source>
        <dbReference type="Proteomes" id="UP001161247"/>
    </source>
</evidence>
<feature type="region of interest" description="Disordered" evidence="1">
    <location>
        <begin position="1"/>
        <end position="68"/>
    </location>
</feature>
<accession>A0AAV1C6P8</accession>
<feature type="region of interest" description="Disordered" evidence="1">
    <location>
        <begin position="483"/>
        <end position="523"/>
    </location>
</feature>
<feature type="compositionally biased region" description="Basic and acidic residues" evidence="1">
    <location>
        <begin position="1"/>
        <end position="10"/>
    </location>
</feature>
<feature type="compositionally biased region" description="Polar residues" evidence="1">
    <location>
        <begin position="569"/>
        <end position="592"/>
    </location>
</feature>
<feature type="region of interest" description="Disordered" evidence="1">
    <location>
        <begin position="556"/>
        <end position="655"/>
    </location>
</feature>
<dbReference type="EMBL" id="OX459118">
    <property type="protein sequence ID" value="CAI9091304.1"/>
    <property type="molecule type" value="Genomic_DNA"/>
</dbReference>
<dbReference type="PANTHER" id="PTHR46619">
    <property type="entry name" value="RNA RECOGNITION MOTIF XS DOMAIN PROTEIN-RELATED"/>
    <property type="match status" value="1"/>
</dbReference>
<dbReference type="Pfam" id="PF03468">
    <property type="entry name" value="XS"/>
    <property type="match status" value="1"/>
</dbReference>
<feature type="compositionally biased region" description="Basic and acidic residues" evidence="1">
    <location>
        <begin position="622"/>
        <end position="640"/>
    </location>
</feature>
<dbReference type="PANTHER" id="PTHR46619:SF2">
    <property type="entry name" value="XS DOMAIN PROTEIN"/>
    <property type="match status" value="1"/>
</dbReference>
<reference evidence="3" key="1">
    <citation type="submission" date="2023-03" db="EMBL/GenBank/DDBJ databases">
        <authorList>
            <person name="Julca I."/>
        </authorList>
    </citation>
    <scope>NUCLEOTIDE SEQUENCE</scope>
</reference>
<keyword evidence="4" id="KW-1185">Reference proteome</keyword>
<gene>
    <name evidence="3" type="ORF">OLC1_LOCUS3263</name>
</gene>
<feature type="region of interest" description="Disordered" evidence="1">
    <location>
        <begin position="82"/>
        <end position="104"/>
    </location>
</feature>
<feature type="compositionally biased region" description="Basic and acidic residues" evidence="1">
    <location>
        <begin position="92"/>
        <end position="104"/>
    </location>
</feature>
<dbReference type="InterPro" id="IPR038588">
    <property type="entry name" value="XS_domain_sf"/>
</dbReference>
<evidence type="ECO:0000259" key="2">
    <source>
        <dbReference type="Pfam" id="PF03468"/>
    </source>
</evidence>
<sequence length="917" mass="105595">MQSRRAEDYGTRPPTAARSRDPRIEEPPSDYYEMPHLDVRSLPPGRSLSPLRKSLDGGGERRNGSFEERDLHRWAVRGRIDDPRSQSACYGRSDERPPNYDDNLGKYDFVDRIVDHGNAWDAGFKRSDYSSFRGTPDEDRVSKVAEHQLMDDRRTMMELVAMHRREYRQAELESSIIDAGDSGRFSSSSRNAVDGRFSSEQNQYPDPFLLEGVAALEREERFREEKLAALESRRRYGKVEELIPKPWDDSYLKGSQSVSKEFRHIPQSEEYGGTHGHLRSSGMNISGSYQDDVPSPVDFHPNRSAQHWEPYRFYERQRIGSIDFAEKNEDALGYRRTEFRSPTREGRKREYMYPRPCRENCNHGHTSVDLPERLHYHDKGGYYYRDQSDPGYSRDDRSLPTGEQARMCFDHENAMMEFGEVFLKPEVPAFDMPARTHSSRERITNVSERDACLVCGKESTRSPLDTRYEREMQEYNLRRKGISSDIHYTSNSPQRPLKRKKSLVDEEPTYYRTDSNPNARMKNINGKDQLEIDGKWNFEEPSDFLSSKSLNYGHSMNRRTGRGVDHNEVSPSYKLSLSGDQSEYLQGYSSKQSKSEKRTSKGLPGYDSYKRSSSNHPSRNVWVRDEDNKQLEGSRTRTWESKVTAGSSESGLAEDSEDFKERVQKSFLSFSKIMNEKKSTRRRYKEQGRAGTLYCIVCGKSSSKDFVDTRNLANHCYMSRKSGLRAQHLGLHKAICVLLGWNSVVDHDVTTFIPQVISSSEALAQKEDLILWPPTIIIHSVSMSAHRSGEQRFLTKEGVEDFLRGRGITIGKVKVSSGISANNDIMVVKFLGTFPGLQEAKNLHNYFLDEKCGRTDLEQMTLSKSERVLGDKLEEPLLYGYMGISEDLDKVDFDTKRRCSIRSKWEIEYIAEAPLMQ</sequence>
<evidence type="ECO:0000313" key="3">
    <source>
        <dbReference type="EMBL" id="CAI9091304.1"/>
    </source>
</evidence>
<feature type="compositionally biased region" description="Basic and acidic residues" evidence="1">
    <location>
        <begin position="53"/>
        <end position="68"/>
    </location>
</feature>